<dbReference type="Proteomes" id="UP001182556">
    <property type="component" value="Unassembled WGS sequence"/>
</dbReference>
<dbReference type="InterPro" id="IPR056144">
    <property type="entry name" value="DUF7727"/>
</dbReference>
<gene>
    <name evidence="3" type="ORF">DB88DRAFT_491375</name>
</gene>
<protein>
    <recommendedName>
        <fullName evidence="2">DUF7727 domain-containing protein</fullName>
    </recommendedName>
</protein>
<dbReference type="Pfam" id="PF24853">
    <property type="entry name" value="DUF7727"/>
    <property type="match status" value="1"/>
</dbReference>
<reference evidence="3" key="1">
    <citation type="submission" date="2023-02" db="EMBL/GenBank/DDBJ databases">
        <title>Identification and recombinant expression of a fungal hydrolase from Papiliotrema laurentii that hydrolyzes apple cutin and clears colloidal polyester polyurethane.</title>
        <authorList>
            <consortium name="DOE Joint Genome Institute"/>
            <person name="Roman V.A."/>
            <person name="Bojanowski C."/>
            <person name="Crable B.R."/>
            <person name="Wagner D.N."/>
            <person name="Hung C.S."/>
            <person name="Nadeau L.J."/>
            <person name="Schratz L."/>
            <person name="Haridas S."/>
            <person name="Pangilinan J."/>
            <person name="Lipzen A."/>
            <person name="Na H."/>
            <person name="Yan M."/>
            <person name="Ng V."/>
            <person name="Grigoriev I.V."/>
            <person name="Spatafora J.W."/>
            <person name="Barlow D."/>
            <person name="Biffinger J."/>
            <person name="Kelley-Loughnane N."/>
            <person name="Varaljay V.A."/>
            <person name="Crookes-Goodson W.J."/>
        </authorList>
    </citation>
    <scope>NUCLEOTIDE SEQUENCE</scope>
    <source>
        <strain evidence="3">5307AH</strain>
    </source>
</reference>
<feature type="transmembrane region" description="Helical" evidence="1">
    <location>
        <begin position="57"/>
        <end position="81"/>
    </location>
</feature>
<evidence type="ECO:0000259" key="2">
    <source>
        <dbReference type="Pfam" id="PF24853"/>
    </source>
</evidence>
<feature type="domain" description="DUF7727" evidence="2">
    <location>
        <begin position="1"/>
        <end position="139"/>
    </location>
</feature>
<proteinExistence type="predicted"/>
<dbReference type="PANTHER" id="PTHR40629:SF1">
    <property type="entry name" value="PRO41 PROTEIN"/>
    <property type="match status" value="1"/>
</dbReference>
<keyword evidence="1" id="KW-1133">Transmembrane helix</keyword>
<evidence type="ECO:0000313" key="3">
    <source>
        <dbReference type="EMBL" id="KAK1923476.1"/>
    </source>
</evidence>
<keyword evidence="4" id="KW-1185">Reference proteome</keyword>
<comment type="caution">
    <text evidence="3">The sequence shown here is derived from an EMBL/GenBank/DDBJ whole genome shotgun (WGS) entry which is preliminary data.</text>
</comment>
<dbReference type="EMBL" id="JAODAN010000006">
    <property type="protein sequence ID" value="KAK1923476.1"/>
    <property type="molecule type" value="Genomic_DNA"/>
</dbReference>
<feature type="transmembrane region" description="Helical" evidence="1">
    <location>
        <begin position="101"/>
        <end position="126"/>
    </location>
</feature>
<keyword evidence="1" id="KW-0812">Transmembrane</keyword>
<accession>A0AAD9CWS2</accession>
<dbReference type="AlphaFoldDB" id="A0AAD9CWS2"/>
<evidence type="ECO:0000256" key="1">
    <source>
        <dbReference type="SAM" id="Phobius"/>
    </source>
</evidence>
<evidence type="ECO:0000313" key="4">
    <source>
        <dbReference type="Proteomes" id="UP001182556"/>
    </source>
</evidence>
<feature type="transmembrane region" description="Helical" evidence="1">
    <location>
        <begin position="12"/>
        <end position="30"/>
    </location>
</feature>
<dbReference type="PANTHER" id="PTHR40629">
    <property type="entry name" value="PRO41 PROTEIN"/>
    <property type="match status" value="1"/>
</dbReference>
<name>A0AAD9CWS2_PAPLA</name>
<organism evidence="3 4">
    <name type="scientific">Papiliotrema laurentii</name>
    <name type="common">Cryptococcus laurentii</name>
    <dbReference type="NCBI Taxonomy" id="5418"/>
    <lineage>
        <taxon>Eukaryota</taxon>
        <taxon>Fungi</taxon>
        <taxon>Dikarya</taxon>
        <taxon>Basidiomycota</taxon>
        <taxon>Agaricomycotina</taxon>
        <taxon>Tremellomycetes</taxon>
        <taxon>Tremellales</taxon>
        <taxon>Rhynchogastremaceae</taxon>
        <taxon>Papiliotrema</taxon>
    </lineage>
</organism>
<sequence length="151" mass="16826">MGDLIWCDWGRLCAITSAIYMLWASFWAFFYRKFFWDFIGGTLGPAGIIPGTNTKGFVLIVVKIPLLQIFTLLIALLTILLELPVPLYENSALHRDIAVRLALYFAAAFVGVMVYQSVDCSLYYLITSLVYARAMMRGETIGAGLENHSGA</sequence>
<keyword evidence="1" id="KW-0472">Membrane</keyword>